<evidence type="ECO:0000256" key="1">
    <source>
        <dbReference type="ARBA" id="ARBA00004141"/>
    </source>
</evidence>
<dbReference type="EMBL" id="JBICCN010000007">
    <property type="protein sequence ID" value="KAL3104166.1"/>
    <property type="molecule type" value="Genomic_DNA"/>
</dbReference>
<evidence type="ECO:0000256" key="3">
    <source>
        <dbReference type="ARBA" id="ARBA00022692"/>
    </source>
</evidence>
<dbReference type="InterPro" id="IPR036259">
    <property type="entry name" value="MFS_trans_sf"/>
</dbReference>
<keyword evidence="5 7" id="KW-0472">Membrane</keyword>
<dbReference type="Proteomes" id="UP001620645">
    <property type="component" value="Unassembled WGS sequence"/>
</dbReference>
<dbReference type="InterPro" id="IPR044770">
    <property type="entry name" value="MFS_spinster-like"/>
</dbReference>
<comment type="caution">
    <text evidence="8">The sequence shown here is derived from an EMBL/GenBank/DDBJ whole genome shotgun (WGS) entry which is preliminary data.</text>
</comment>
<feature type="compositionally biased region" description="Basic and acidic residues" evidence="6">
    <location>
        <begin position="205"/>
        <end position="219"/>
    </location>
</feature>
<feature type="transmembrane region" description="Helical" evidence="7">
    <location>
        <begin position="173"/>
        <end position="194"/>
    </location>
</feature>
<feature type="compositionally biased region" description="Polar residues" evidence="6">
    <location>
        <begin position="220"/>
        <end position="245"/>
    </location>
</feature>
<accession>A0ABD2KMM2</accession>
<evidence type="ECO:0000313" key="9">
    <source>
        <dbReference type="Proteomes" id="UP001620645"/>
    </source>
</evidence>
<dbReference type="SUPFAM" id="SSF103473">
    <property type="entry name" value="MFS general substrate transporter"/>
    <property type="match status" value="1"/>
</dbReference>
<evidence type="ECO:0000256" key="5">
    <source>
        <dbReference type="ARBA" id="ARBA00023136"/>
    </source>
</evidence>
<keyword evidence="2" id="KW-0813">Transport</keyword>
<reference evidence="8 9" key="1">
    <citation type="submission" date="2024-10" db="EMBL/GenBank/DDBJ databases">
        <authorList>
            <person name="Kim D."/>
        </authorList>
    </citation>
    <scope>NUCLEOTIDE SEQUENCE [LARGE SCALE GENOMIC DNA]</scope>
    <source>
        <strain evidence="8">Taebaek</strain>
    </source>
</reference>
<dbReference type="AlphaFoldDB" id="A0ABD2KMM2"/>
<evidence type="ECO:0000256" key="2">
    <source>
        <dbReference type="ARBA" id="ARBA00022448"/>
    </source>
</evidence>
<feature type="transmembrane region" description="Helical" evidence="7">
    <location>
        <begin position="95"/>
        <end position="113"/>
    </location>
</feature>
<comment type="subcellular location">
    <subcellularLocation>
        <location evidence="1">Membrane</location>
        <topology evidence="1">Multi-pass membrane protein</topology>
    </subcellularLocation>
</comment>
<feature type="transmembrane region" description="Helical" evidence="7">
    <location>
        <begin position="25"/>
        <end position="48"/>
    </location>
</feature>
<evidence type="ECO:0000313" key="8">
    <source>
        <dbReference type="EMBL" id="KAL3104166.1"/>
    </source>
</evidence>
<sequence>MEHAKAMDEHLNDTSKLRPAEKNQIALIFGVITCVAGIFGVSLGSLIAQHWKTGKFCFAHRRSERADPIVSAVGSFVAAPLMFVAFSLITTDQLLSWFVVFLTILCLCLNWAINMDMLMSIIVPERRSIASAIQILFSHLFGDASGPYLVGAISDFVRGSSDLPADRFHSLIVAFYLPNALLFLSGAAFLGAAYSLPADLKRMEAEKAAAERERRERSPKPTTSATIGPSSANIGPQGRQNEAFE</sequence>
<organism evidence="8 9">
    <name type="scientific">Heterodera schachtii</name>
    <name type="common">Sugarbeet cyst nematode worm</name>
    <name type="synonym">Tylenchus schachtii</name>
    <dbReference type="NCBI Taxonomy" id="97005"/>
    <lineage>
        <taxon>Eukaryota</taxon>
        <taxon>Metazoa</taxon>
        <taxon>Ecdysozoa</taxon>
        <taxon>Nematoda</taxon>
        <taxon>Chromadorea</taxon>
        <taxon>Rhabditida</taxon>
        <taxon>Tylenchina</taxon>
        <taxon>Tylenchomorpha</taxon>
        <taxon>Tylenchoidea</taxon>
        <taxon>Heteroderidae</taxon>
        <taxon>Heteroderinae</taxon>
        <taxon>Heterodera</taxon>
    </lineage>
</organism>
<evidence type="ECO:0000256" key="4">
    <source>
        <dbReference type="ARBA" id="ARBA00022989"/>
    </source>
</evidence>
<keyword evidence="9" id="KW-1185">Reference proteome</keyword>
<dbReference type="GO" id="GO:0016020">
    <property type="term" value="C:membrane"/>
    <property type="evidence" value="ECO:0007669"/>
    <property type="project" value="UniProtKB-SubCell"/>
</dbReference>
<dbReference type="PANTHER" id="PTHR23505:SF79">
    <property type="entry name" value="PROTEIN SPINSTER"/>
    <property type="match status" value="1"/>
</dbReference>
<keyword evidence="3 7" id="KW-0812">Transmembrane</keyword>
<feature type="region of interest" description="Disordered" evidence="6">
    <location>
        <begin position="205"/>
        <end position="245"/>
    </location>
</feature>
<name>A0ABD2KMM2_HETSC</name>
<evidence type="ECO:0000256" key="7">
    <source>
        <dbReference type="SAM" id="Phobius"/>
    </source>
</evidence>
<dbReference type="PANTHER" id="PTHR23505">
    <property type="entry name" value="SPINSTER"/>
    <property type="match status" value="1"/>
</dbReference>
<feature type="transmembrane region" description="Helical" evidence="7">
    <location>
        <begin position="133"/>
        <end position="153"/>
    </location>
</feature>
<keyword evidence="4 7" id="KW-1133">Transmembrane helix</keyword>
<evidence type="ECO:0000256" key="6">
    <source>
        <dbReference type="SAM" id="MobiDB-lite"/>
    </source>
</evidence>
<protein>
    <submittedName>
        <fullName evidence="8">Uncharacterized protein</fullName>
    </submittedName>
</protein>
<feature type="transmembrane region" description="Helical" evidence="7">
    <location>
        <begin position="69"/>
        <end position="89"/>
    </location>
</feature>
<proteinExistence type="predicted"/>
<gene>
    <name evidence="8" type="ORF">niasHS_002193</name>
</gene>